<evidence type="ECO:0000313" key="6">
    <source>
        <dbReference type="EMBL" id="MCT7360020.1"/>
    </source>
</evidence>
<evidence type="ECO:0000256" key="2">
    <source>
        <dbReference type="ARBA" id="ARBA00022840"/>
    </source>
</evidence>
<name>A0A9X3AS55_9GAMM</name>
<dbReference type="InterPro" id="IPR002078">
    <property type="entry name" value="Sigma_54_int"/>
</dbReference>
<reference evidence="6" key="2">
    <citation type="submission" date="2022-08" db="EMBL/GenBank/DDBJ databases">
        <authorList>
            <person name="Dong C."/>
        </authorList>
    </citation>
    <scope>NUCLEOTIDE SEQUENCE</scope>
    <source>
        <strain evidence="6">59MF3M-4</strain>
    </source>
</reference>
<protein>
    <submittedName>
        <fullName evidence="6">Sigma-54-dependent Fis family transcriptional regulator</fullName>
    </submittedName>
</protein>
<dbReference type="RefSeq" id="WP_260976881.1">
    <property type="nucleotide sequence ID" value="NZ_JAOANI010000020.1"/>
</dbReference>
<dbReference type="Proteomes" id="UP001147830">
    <property type="component" value="Unassembled WGS sequence"/>
</dbReference>
<dbReference type="Gene3D" id="3.30.450.20">
    <property type="entry name" value="PAS domain"/>
    <property type="match status" value="1"/>
</dbReference>
<dbReference type="InterPro" id="IPR025944">
    <property type="entry name" value="Sigma_54_int_dom_CS"/>
</dbReference>
<organism evidence="6 7">
    <name type="scientific">Thalassolituus pacificus</name>
    <dbReference type="NCBI Taxonomy" id="2975440"/>
    <lineage>
        <taxon>Bacteria</taxon>
        <taxon>Pseudomonadati</taxon>
        <taxon>Pseudomonadota</taxon>
        <taxon>Gammaproteobacteria</taxon>
        <taxon>Oceanospirillales</taxon>
        <taxon>Oceanospirillaceae</taxon>
        <taxon>Thalassolituus</taxon>
    </lineage>
</organism>
<dbReference type="Gene3D" id="1.10.10.60">
    <property type="entry name" value="Homeodomain-like"/>
    <property type="match status" value="1"/>
</dbReference>
<dbReference type="PROSITE" id="PS00688">
    <property type="entry name" value="SIGMA54_INTERACT_3"/>
    <property type="match status" value="1"/>
</dbReference>
<dbReference type="InterPro" id="IPR002197">
    <property type="entry name" value="HTH_Fis"/>
</dbReference>
<dbReference type="InterPro" id="IPR009057">
    <property type="entry name" value="Homeodomain-like_sf"/>
</dbReference>
<evidence type="ECO:0000256" key="4">
    <source>
        <dbReference type="ARBA" id="ARBA00023163"/>
    </source>
</evidence>
<sequence>MFSHPHYRSLPAIASLLEAIAAPAVLLSPDYEICAANEAYRHTFAGSDNDQVVGRHCYEVSHGYKVPCDQAGETCPLRQCFESGQRQRILHIHNTARGREHVDVEISPIRDEEGEIRFFVEIMNPVQHGDCPFEQQMVGYSPAYTQMLELLSRAAASDISVLLLGESGTGKELAAQYLHGHSPRRNNPFVTVECSGLTESLFESELFGHEKGAFTGATHRKPGLIEAARGGTLFLDEIGDIPMPMQVKLLRLIESGSYRPVGSITPKQADFRLICATHRQLGDLVAAGTFRQDLYYRISPFPVLLPSLRERPEDIIPLATHLLQQLSQHRVLQLSEDACDWLILQPFPGNIRELRNRIERAILLCDGSQIEPEHLHLDLHQFSQHQGAHANHTPSAFIAHDGLPEIMPLDQLENAYLTQLAARHVGDNANLAYKLGISERTLYRKLKQARAENSSNMDK</sequence>
<dbReference type="InterPro" id="IPR058031">
    <property type="entry name" value="AAA_lid_NorR"/>
</dbReference>
<evidence type="ECO:0000256" key="1">
    <source>
        <dbReference type="ARBA" id="ARBA00022741"/>
    </source>
</evidence>
<evidence type="ECO:0000259" key="5">
    <source>
        <dbReference type="PROSITE" id="PS50045"/>
    </source>
</evidence>
<dbReference type="Pfam" id="PF08448">
    <property type="entry name" value="PAS_4"/>
    <property type="match status" value="1"/>
</dbReference>
<dbReference type="SUPFAM" id="SSF46689">
    <property type="entry name" value="Homeodomain-like"/>
    <property type="match status" value="1"/>
</dbReference>
<dbReference type="Pfam" id="PF25601">
    <property type="entry name" value="AAA_lid_14"/>
    <property type="match status" value="1"/>
</dbReference>
<dbReference type="EMBL" id="JAOANI010000020">
    <property type="protein sequence ID" value="MCT7360020.1"/>
    <property type="molecule type" value="Genomic_DNA"/>
</dbReference>
<dbReference type="PROSITE" id="PS50045">
    <property type="entry name" value="SIGMA54_INTERACT_4"/>
    <property type="match status" value="1"/>
</dbReference>
<dbReference type="Gene3D" id="1.10.8.60">
    <property type="match status" value="1"/>
</dbReference>
<dbReference type="PANTHER" id="PTHR32071">
    <property type="entry name" value="TRANSCRIPTIONAL REGULATORY PROTEIN"/>
    <property type="match status" value="1"/>
</dbReference>
<evidence type="ECO:0000313" key="7">
    <source>
        <dbReference type="Proteomes" id="UP001147830"/>
    </source>
</evidence>
<dbReference type="SUPFAM" id="SSF52540">
    <property type="entry name" value="P-loop containing nucleoside triphosphate hydrolases"/>
    <property type="match status" value="1"/>
</dbReference>
<dbReference type="Gene3D" id="3.40.50.300">
    <property type="entry name" value="P-loop containing nucleotide triphosphate hydrolases"/>
    <property type="match status" value="1"/>
</dbReference>
<dbReference type="InterPro" id="IPR035965">
    <property type="entry name" value="PAS-like_dom_sf"/>
</dbReference>
<dbReference type="SUPFAM" id="SSF55785">
    <property type="entry name" value="PYP-like sensor domain (PAS domain)"/>
    <property type="match status" value="1"/>
</dbReference>
<keyword evidence="2" id="KW-0067">ATP-binding</keyword>
<dbReference type="InterPro" id="IPR003593">
    <property type="entry name" value="AAA+_ATPase"/>
</dbReference>
<dbReference type="GO" id="GO:0005524">
    <property type="term" value="F:ATP binding"/>
    <property type="evidence" value="ECO:0007669"/>
    <property type="project" value="UniProtKB-KW"/>
</dbReference>
<dbReference type="InterPro" id="IPR013656">
    <property type="entry name" value="PAS_4"/>
</dbReference>
<keyword evidence="4" id="KW-0804">Transcription</keyword>
<dbReference type="CDD" id="cd00009">
    <property type="entry name" value="AAA"/>
    <property type="match status" value="1"/>
</dbReference>
<dbReference type="Pfam" id="PF02954">
    <property type="entry name" value="HTH_8"/>
    <property type="match status" value="1"/>
</dbReference>
<dbReference type="Pfam" id="PF00158">
    <property type="entry name" value="Sigma54_activat"/>
    <property type="match status" value="1"/>
</dbReference>
<feature type="domain" description="Sigma-54 factor interaction" evidence="5">
    <location>
        <begin position="137"/>
        <end position="363"/>
    </location>
</feature>
<gene>
    <name evidence="6" type="ORF">NYR02_13450</name>
</gene>
<dbReference type="SMART" id="SM00382">
    <property type="entry name" value="AAA"/>
    <property type="match status" value="1"/>
</dbReference>
<dbReference type="GO" id="GO:0006355">
    <property type="term" value="P:regulation of DNA-templated transcription"/>
    <property type="evidence" value="ECO:0007669"/>
    <property type="project" value="InterPro"/>
</dbReference>
<reference evidence="6" key="1">
    <citation type="journal article" date="2022" name="Front. Microbiol.">
        <title>Genome-based taxonomic rearrangement of Oceanobacter-related bacteria including the description of Thalassolituus hydrocarbonoclasticus sp. nov. and Thalassolituus pacificus sp. nov. and emended description of the genus Thalassolituus.</title>
        <authorList>
            <person name="Dong C."/>
            <person name="Wei L."/>
            <person name="Wang J."/>
            <person name="Lai Q."/>
            <person name="Huang Z."/>
            <person name="Shao Z."/>
        </authorList>
    </citation>
    <scope>NUCLEOTIDE SEQUENCE</scope>
    <source>
        <strain evidence="6">59MF3M-4</strain>
    </source>
</reference>
<dbReference type="InterPro" id="IPR027417">
    <property type="entry name" value="P-loop_NTPase"/>
</dbReference>
<keyword evidence="7" id="KW-1185">Reference proteome</keyword>
<evidence type="ECO:0000256" key="3">
    <source>
        <dbReference type="ARBA" id="ARBA00023015"/>
    </source>
</evidence>
<dbReference type="AlphaFoldDB" id="A0A9X3AS55"/>
<proteinExistence type="predicted"/>
<accession>A0A9X3AS55</accession>
<keyword evidence="3" id="KW-0805">Transcription regulation</keyword>
<keyword evidence="1" id="KW-0547">Nucleotide-binding</keyword>
<comment type="caution">
    <text evidence="6">The sequence shown here is derived from an EMBL/GenBank/DDBJ whole genome shotgun (WGS) entry which is preliminary data.</text>
</comment>
<dbReference type="GO" id="GO:0043565">
    <property type="term" value="F:sequence-specific DNA binding"/>
    <property type="evidence" value="ECO:0007669"/>
    <property type="project" value="InterPro"/>
</dbReference>
<dbReference type="FunFam" id="3.40.50.300:FF:000006">
    <property type="entry name" value="DNA-binding transcriptional regulator NtrC"/>
    <property type="match status" value="1"/>
</dbReference>